<keyword evidence="1" id="KW-0479">Metal-binding</keyword>
<evidence type="ECO:0000313" key="3">
    <source>
        <dbReference type="Proteomes" id="UP000887565"/>
    </source>
</evidence>
<dbReference type="Proteomes" id="UP000887565">
    <property type="component" value="Unplaced"/>
</dbReference>
<dbReference type="InterPro" id="IPR007863">
    <property type="entry name" value="Peptidase_M16_C"/>
</dbReference>
<dbReference type="Gene3D" id="3.30.830.10">
    <property type="entry name" value="Metalloenzyme, LuxS/M16 peptidase-like"/>
    <property type="match status" value="1"/>
</dbReference>
<organism evidence="3 4">
    <name type="scientific">Romanomermis culicivorax</name>
    <name type="common">Nematode worm</name>
    <dbReference type="NCBI Taxonomy" id="13658"/>
    <lineage>
        <taxon>Eukaryota</taxon>
        <taxon>Metazoa</taxon>
        <taxon>Ecdysozoa</taxon>
        <taxon>Nematoda</taxon>
        <taxon>Enoplea</taxon>
        <taxon>Dorylaimia</taxon>
        <taxon>Mermithida</taxon>
        <taxon>Mermithoidea</taxon>
        <taxon>Mermithidae</taxon>
        <taxon>Romanomermis</taxon>
    </lineage>
</organism>
<dbReference type="SUPFAM" id="SSF63411">
    <property type="entry name" value="LuxS/MPP-like metallohydrolase"/>
    <property type="match status" value="1"/>
</dbReference>
<dbReference type="AlphaFoldDB" id="A0A915KCV6"/>
<reference evidence="4" key="1">
    <citation type="submission" date="2022-11" db="UniProtKB">
        <authorList>
            <consortium name="WormBaseParasite"/>
        </authorList>
    </citation>
    <scope>IDENTIFICATION</scope>
</reference>
<dbReference type="InterPro" id="IPR050626">
    <property type="entry name" value="Peptidase_M16"/>
</dbReference>
<feature type="domain" description="Peptidase M16 C-terminal" evidence="2">
    <location>
        <begin position="35"/>
        <end position="146"/>
    </location>
</feature>
<proteinExistence type="predicted"/>
<evidence type="ECO:0000256" key="1">
    <source>
        <dbReference type="ARBA" id="ARBA00022723"/>
    </source>
</evidence>
<keyword evidence="3" id="KW-1185">Reference proteome</keyword>
<evidence type="ECO:0000313" key="4">
    <source>
        <dbReference type="WBParaSite" id="nRc.2.0.1.t35916-RA"/>
    </source>
</evidence>
<dbReference type="Pfam" id="PF05193">
    <property type="entry name" value="Peptidase_M16_C"/>
    <property type="match status" value="1"/>
</dbReference>
<evidence type="ECO:0000259" key="2">
    <source>
        <dbReference type="Pfam" id="PF05193"/>
    </source>
</evidence>
<dbReference type="PANTHER" id="PTHR43690:SF18">
    <property type="entry name" value="INSULIN-DEGRADING ENZYME-RELATED"/>
    <property type="match status" value="1"/>
</dbReference>
<dbReference type="InterPro" id="IPR011249">
    <property type="entry name" value="Metalloenz_LuxS/M16"/>
</dbReference>
<dbReference type="PANTHER" id="PTHR43690">
    <property type="entry name" value="NARDILYSIN"/>
    <property type="match status" value="1"/>
</dbReference>
<accession>A0A915KCV6</accession>
<protein>
    <submittedName>
        <fullName evidence="4">Peptidase M16 C-terminal domain-containing protein</fullName>
    </submittedName>
</protein>
<dbReference type="GO" id="GO:0046872">
    <property type="term" value="F:metal ion binding"/>
    <property type="evidence" value="ECO:0007669"/>
    <property type="project" value="UniProtKB-KW"/>
</dbReference>
<name>A0A915KCV6_ROMCU</name>
<sequence length="482" mass="55652">MLIALSSKNIDSFIHKYIKLLSMMPKRYGDKRLTQEKVGYKIYRGDESTIELIFPLKHARLANEYATSYLQAVFFGGLDRGFQWLLTESGLATSVSVLSDFKPKMEPTLTITAHLTDNGLENSTKVLELIFSYLNRIRKMKIEKWPHDDIVLKHFDTYFDKMRYVEGLDDLAERAWSFGLENSFEEGPRDFDEQMIKNMLADLNAFNFNYILGGNNVNDDFQASKISEQMLANLNEIRLKEADTVEMIKKKEGTSTAQHCGSMPYVKCEEPDRRKLVVDRPGMKLWFSKHSQKNKTFIAFTIMVHVRKEILSSTEKDAQFSLMVDSMNYLVHKELATKMTGSQCYSFTLERHATGMQIVIHTEPEKMDFIVNNLFYVLKHKELTESIIRSIKDEISMLVSFFSGKPTIRVYKKLLHSIKPNGKEWLEALKDIPFIGICTSQRIGAHLGITKEVLLPMQSPENQWVEHKRRQNLALNSPPSKT</sequence>
<dbReference type="WBParaSite" id="nRc.2.0.1.t35916-RA">
    <property type="protein sequence ID" value="nRc.2.0.1.t35916-RA"/>
    <property type="gene ID" value="nRc.2.0.1.g35916"/>
</dbReference>